<protein>
    <recommendedName>
        <fullName evidence="3">Carboxylic ester hydrolase</fullName>
        <ecNumber evidence="3">3.1.1.-</ecNumber>
    </recommendedName>
</protein>
<evidence type="ECO:0000313" key="6">
    <source>
        <dbReference type="EMBL" id="KAG9236024.1"/>
    </source>
</evidence>
<evidence type="ECO:0000256" key="4">
    <source>
        <dbReference type="SAM" id="MobiDB-lite"/>
    </source>
</evidence>
<dbReference type="EC" id="3.1.1.-" evidence="3"/>
<gene>
    <name evidence="6" type="ORF">BJ875DRAFT_247739</name>
</gene>
<keyword evidence="2 3" id="KW-0378">Hydrolase</keyword>
<feature type="region of interest" description="Disordered" evidence="4">
    <location>
        <begin position="547"/>
        <end position="575"/>
    </location>
</feature>
<name>A0A9P8C6U3_9HELO</name>
<dbReference type="InterPro" id="IPR029058">
    <property type="entry name" value="AB_hydrolase_fold"/>
</dbReference>
<dbReference type="InterPro" id="IPR002018">
    <property type="entry name" value="CarbesteraseB"/>
</dbReference>
<organism evidence="6 7">
    <name type="scientific">Amylocarpus encephaloides</name>
    <dbReference type="NCBI Taxonomy" id="45428"/>
    <lineage>
        <taxon>Eukaryota</taxon>
        <taxon>Fungi</taxon>
        <taxon>Dikarya</taxon>
        <taxon>Ascomycota</taxon>
        <taxon>Pezizomycotina</taxon>
        <taxon>Leotiomycetes</taxon>
        <taxon>Helotiales</taxon>
        <taxon>Helotiales incertae sedis</taxon>
        <taxon>Amylocarpus</taxon>
    </lineage>
</organism>
<dbReference type="SUPFAM" id="SSF53474">
    <property type="entry name" value="alpha/beta-Hydrolases"/>
    <property type="match status" value="1"/>
</dbReference>
<feature type="signal peptide" evidence="3">
    <location>
        <begin position="1"/>
        <end position="25"/>
    </location>
</feature>
<sequence>MKLSWFHRLCVVTCAYATTLVGCDAQRTQRQTASNWTVGQTVQISSGAVSGHAAKNQTQVSEYLGIPFAQPPIGDLRFAPPVKYNGTAAINGSSFGPSCPGKDTLSSSTSPESIAQANITLAGISHYTTFGISSAEPDEDCLYLNVWTKPQTGESKKAVLIWIYGGGFTSGSASVPGYNGANLAVEQDVVVVSLNYRLSILGFPGNPFGTQNVALLDQRLAMEWVRDNIEKFGGDPSRITIFGQSAGAVSVDLYSYAWAVDPIVAGIIPESGTVFSWGLPNSPSFAANSWYRTAANLGCGNSTSDSGTVLSCMLSHNYTTLLDAIPATSGFAGILGLFGPTVDNKIAFGNYTGRTPAKVPVLVGNTNYEAGLFRTQFALNNMTYPDYFWDVFNLQEFTCPSGIRANASVAAHNPTWRYRYMGVWDNTELSTEADTYHGAELSFLFNIMPSEPPGSAEEIEFGKYMRGAWAAFAKDPMTGLMNYGWPSYNFATDSLVRLAYNNQTGLNVVKPELYDANCRFVNTSSTDPELVPNIPCLKDPNCFDTTATSTSTRSAGSGASPTASSTGASSSTSTNAATKASAPFSMILLGAIAISMM</sequence>
<evidence type="ECO:0000259" key="5">
    <source>
        <dbReference type="Pfam" id="PF00135"/>
    </source>
</evidence>
<evidence type="ECO:0000256" key="3">
    <source>
        <dbReference type="RuleBase" id="RU361235"/>
    </source>
</evidence>
<evidence type="ECO:0000256" key="1">
    <source>
        <dbReference type="ARBA" id="ARBA00005964"/>
    </source>
</evidence>
<keyword evidence="3" id="KW-0732">Signal</keyword>
<dbReference type="GO" id="GO:0052689">
    <property type="term" value="F:carboxylic ester hydrolase activity"/>
    <property type="evidence" value="ECO:0007669"/>
    <property type="project" value="TreeGrafter"/>
</dbReference>
<dbReference type="OrthoDB" id="408631at2759"/>
<dbReference type="InterPro" id="IPR019826">
    <property type="entry name" value="Carboxylesterase_B_AS"/>
</dbReference>
<comment type="caution">
    <text evidence="6">The sequence shown here is derived from an EMBL/GenBank/DDBJ whole genome shotgun (WGS) entry which is preliminary data.</text>
</comment>
<reference evidence="6" key="1">
    <citation type="journal article" date="2021" name="IMA Fungus">
        <title>Genomic characterization of three marine fungi, including Emericellopsis atlantica sp. nov. with signatures of a generalist lifestyle and marine biomass degradation.</title>
        <authorList>
            <person name="Hagestad O.C."/>
            <person name="Hou L."/>
            <person name="Andersen J.H."/>
            <person name="Hansen E.H."/>
            <person name="Altermark B."/>
            <person name="Li C."/>
            <person name="Kuhnert E."/>
            <person name="Cox R.J."/>
            <person name="Crous P.W."/>
            <person name="Spatafora J.W."/>
            <person name="Lail K."/>
            <person name="Amirebrahimi M."/>
            <person name="Lipzen A."/>
            <person name="Pangilinan J."/>
            <person name="Andreopoulos W."/>
            <person name="Hayes R.D."/>
            <person name="Ng V."/>
            <person name="Grigoriev I.V."/>
            <person name="Jackson S.A."/>
            <person name="Sutton T.D.S."/>
            <person name="Dobson A.D.W."/>
            <person name="Rama T."/>
        </authorList>
    </citation>
    <scope>NUCLEOTIDE SEQUENCE</scope>
    <source>
        <strain evidence="6">TRa018bII</strain>
    </source>
</reference>
<dbReference type="PROSITE" id="PS51257">
    <property type="entry name" value="PROKAR_LIPOPROTEIN"/>
    <property type="match status" value="1"/>
</dbReference>
<proteinExistence type="inferred from homology"/>
<dbReference type="Gene3D" id="3.40.50.1820">
    <property type="entry name" value="alpha/beta hydrolase"/>
    <property type="match status" value="1"/>
</dbReference>
<comment type="similarity">
    <text evidence="1 3">Belongs to the type-B carboxylesterase/lipase family.</text>
</comment>
<dbReference type="PROSITE" id="PS00122">
    <property type="entry name" value="CARBOXYLESTERASE_B_1"/>
    <property type="match status" value="1"/>
</dbReference>
<dbReference type="PANTHER" id="PTHR43918">
    <property type="entry name" value="ACETYLCHOLINESTERASE"/>
    <property type="match status" value="1"/>
</dbReference>
<feature type="domain" description="Carboxylesterase type B" evidence="5">
    <location>
        <begin position="40"/>
        <end position="380"/>
    </location>
</feature>
<dbReference type="Pfam" id="PF00135">
    <property type="entry name" value="COesterase"/>
    <property type="match status" value="1"/>
</dbReference>
<keyword evidence="7" id="KW-1185">Reference proteome</keyword>
<evidence type="ECO:0000256" key="2">
    <source>
        <dbReference type="ARBA" id="ARBA00022801"/>
    </source>
</evidence>
<feature type="chain" id="PRO_5040544783" description="Carboxylic ester hydrolase" evidence="3">
    <location>
        <begin position="26"/>
        <end position="597"/>
    </location>
</feature>
<dbReference type="InterPro" id="IPR050654">
    <property type="entry name" value="AChE-related_enzymes"/>
</dbReference>
<dbReference type="PANTHER" id="PTHR43918:SF4">
    <property type="entry name" value="CARBOXYLIC ESTER HYDROLASE"/>
    <property type="match status" value="1"/>
</dbReference>
<evidence type="ECO:0000313" key="7">
    <source>
        <dbReference type="Proteomes" id="UP000824998"/>
    </source>
</evidence>
<dbReference type="EMBL" id="MU251416">
    <property type="protein sequence ID" value="KAG9236024.1"/>
    <property type="molecule type" value="Genomic_DNA"/>
</dbReference>
<dbReference type="AlphaFoldDB" id="A0A9P8C6U3"/>
<accession>A0A9P8C6U3</accession>
<dbReference type="Proteomes" id="UP000824998">
    <property type="component" value="Unassembled WGS sequence"/>
</dbReference>